<proteinExistence type="predicted"/>
<organism evidence="1 2">
    <name type="scientific">Salibaculum griseiflavum</name>
    <dbReference type="NCBI Taxonomy" id="1914409"/>
    <lineage>
        <taxon>Bacteria</taxon>
        <taxon>Pseudomonadati</taxon>
        <taxon>Pseudomonadota</taxon>
        <taxon>Alphaproteobacteria</taxon>
        <taxon>Rhodobacterales</taxon>
        <taxon>Roseobacteraceae</taxon>
        <taxon>Salibaculum</taxon>
    </lineage>
</organism>
<dbReference type="AlphaFoldDB" id="A0A2V1P0V0"/>
<dbReference type="Gene3D" id="3.90.550.10">
    <property type="entry name" value="Spore Coat Polysaccharide Biosynthesis Protein SpsA, Chain A"/>
    <property type="match status" value="1"/>
</dbReference>
<protein>
    <recommendedName>
        <fullName evidence="3">Glycosyl transferase</fullName>
    </recommendedName>
</protein>
<dbReference type="EMBL" id="QETF01000017">
    <property type="protein sequence ID" value="PWG16171.1"/>
    <property type="molecule type" value="Genomic_DNA"/>
</dbReference>
<evidence type="ECO:0000313" key="1">
    <source>
        <dbReference type="EMBL" id="PWG16171.1"/>
    </source>
</evidence>
<keyword evidence="2" id="KW-1185">Reference proteome</keyword>
<dbReference type="OrthoDB" id="7642434at2"/>
<accession>A0A2V1P0V0</accession>
<dbReference type="RefSeq" id="WP_146193272.1">
    <property type="nucleotide sequence ID" value="NZ_QETF01000017.1"/>
</dbReference>
<gene>
    <name evidence="1" type="ORF">DFK10_13360</name>
</gene>
<sequence length="291" mass="33058">MIQVVLVKWGRKYDPRYIHGLLDAIRRHTARDLRVVCITDDATGLSPDIITRPFPDLGMPLQDMTAFGGCLPKLSMFAPAVLDPDLKTIYLDIDTGVFGDIGELVDLLDTHPCLHALPNHFLPHWRTPWLSWMTPEGCYFINSSVMVFRPGQHADIFTDFLDAFHKAYRPEIARKAMPLPLRSDERFISQHEKGKLRALPRSLAGSFKDLYMGPLDRILGTFPFLMKSRGRVALTFHGDALKPDLMAGFEPGQEIRQGGFRTRWRHPEFARYWADILAPDAPDDPGHDPSK</sequence>
<dbReference type="SUPFAM" id="SSF53448">
    <property type="entry name" value="Nucleotide-diphospho-sugar transferases"/>
    <property type="match status" value="1"/>
</dbReference>
<evidence type="ECO:0008006" key="3">
    <source>
        <dbReference type="Google" id="ProtNLM"/>
    </source>
</evidence>
<comment type="caution">
    <text evidence="1">The sequence shown here is derived from an EMBL/GenBank/DDBJ whole genome shotgun (WGS) entry which is preliminary data.</text>
</comment>
<name>A0A2V1P0V0_9RHOB</name>
<reference evidence="2" key="1">
    <citation type="submission" date="2018-05" db="EMBL/GenBank/DDBJ databases">
        <authorList>
            <person name="Du Z."/>
            <person name="Wang X."/>
        </authorList>
    </citation>
    <scope>NUCLEOTIDE SEQUENCE [LARGE SCALE GENOMIC DNA]</scope>
    <source>
        <strain evidence="2">WDS4C29</strain>
    </source>
</reference>
<dbReference type="InterPro" id="IPR029044">
    <property type="entry name" value="Nucleotide-diphossugar_trans"/>
</dbReference>
<dbReference type="Proteomes" id="UP000245293">
    <property type="component" value="Unassembled WGS sequence"/>
</dbReference>
<evidence type="ECO:0000313" key="2">
    <source>
        <dbReference type="Proteomes" id="UP000245293"/>
    </source>
</evidence>